<dbReference type="GO" id="GO:0005615">
    <property type="term" value="C:extracellular space"/>
    <property type="evidence" value="ECO:0007669"/>
    <property type="project" value="TreeGrafter"/>
</dbReference>
<dbReference type="InParanoid" id="A0A7M7JSM2"/>
<keyword evidence="4" id="KW-1185">Reference proteome</keyword>
<evidence type="ECO:0000313" key="4">
    <source>
        <dbReference type="Proteomes" id="UP000594260"/>
    </source>
</evidence>
<dbReference type="OrthoDB" id="6508792at2759"/>
<reference evidence="3" key="1">
    <citation type="submission" date="2021-01" db="UniProtKB">
        <authorList>
            <consortium name="EnsemblMetazoa"/>
        </authorList>
    </citation>
    <scope>IDENTIFICATION</scope>
</reference>
<dbReference type="KEGG" id="vde:111248360"/>
<keyword evidence="1 2" id="KW-0193">Cuticle</keyword>
<dbReference type="GeneID" id="111248360"/>
<dbReference type="PANTHER" id="PTHR12236">
    <property type="entry name" value="STRUCTURAL CONTITUENT OF CUTICLE"/>
    <property type="match status" value="1"/>
</dbReference>
<dbReference type="GO" id="GO:0031012">
    <property type="term" value="C:extracellular matrix"/>
    <property type="evidence" value="ECO:0007669"/>
    <property type="project" value="TreeGrafter"/>
</dbReference>
<dbReference type="PROSITE" id="PS51155">
    <property type="entry name" value="CHIT_BIND_RR_2"/>
    <property type="match status" value="1"/>
</dbReference>
<dbReference type="InterPro" id="IPR000618">
    <property type="entry name" value="Insect_cuticle"/>
</dbReference>
<dbReference type="EnsemblMetazoa" id="XM_022800562">
    <property type="protein sequence ID" value="XP_022656297"/>
    <property type="gene ID" value="LOC111248360"/>
</dbReference>
<sequence>MPGLVALAFDQVRTSFTSPYATYTTDYNPDGSHYHPRHNDARHAYNHAYGRYEAYAILPYDFRHDHSRRAYIANGHYRPETSHRNNYHRYGGYGYPYNNYYYGYTPYGTVARYIPPIFNAAISSPLTARTVESSRVTTQPVVTIPRTSRKFEVRSATPTPYHFVYLINGADGAQIRQESGDGASHINGAYSFVLPDGRQRRVEYVADEDGFRAKVDTNEPGTESQNPAAVLLRSNAIPAAEAAILSDLYSYRYKRQ</sequence>
<evidence type="ECO:0000256" key="2">
    <source>
        <dbReference type="PROSITE-ProRule" id="PRU00497"/>
    </source>
</evidence>
<evidence type="ECO:0000313" key="3">
    <source>
        <dbReference type="EnsemblMetazoa" id="XP_022656297"/>
    </source>
</evidence>
<dbReference type="PANTHER" id="PTHR12236:SF79">
    <property type="entry name" value="CUTICULAR PROTEIN 50CB-RELATED"/>
    <property type="match status" value="1"/>
</dbReference>
<dbReference type="PROSITE" id="PS00233">
    <property type="entry name" value="CHIT_BIND_RR_1"/>
    <property type="match status" value="1"/>
</dbReference>
<dbReference type="AlphaFoldDB" id="A0A7M7JSM2"/>
<protein>
    <submittedName>
        <fullName evidence="3">Uncharacterized protein</fullName>
    </submittedName>
</protein>
<proteinExistence type="predicted"/>
<dbReference type="Proteomes" id="UP000594260">
    <property type="component" value="Unplaced"/>
</dbReference>
<name>A0A7M7JSM2_VARDE</name>
<evidence type="ECO:0000256" key="1">
    <source>
        <dbReference type="ARBA" id="ARBA00022460"/>
    </source>
</evidence>
<dbReference type="InterPro" id="IPR051217">
    <property type="entry name" value="Insect_Cuticle_Struc_Prot"/>
</dbReference>
<dbReference type="RefSeq" id="XP_022656297.1">
    <property type="nucleotide sequence ID" value="XM_022800562.1"/>
</dbReference>
<dbReference type="InterPro" id="IPR031311">
    <property type="entry name" value="CHIT_BIND_RR_consensus"/>
</dbReference>
<dbReference type="Pfam" id="PF00379">
    <property type="entry name" value="Chitin_bind_4"/>
    <property type="match status" value="1"/>
</dbReference>
<accession>A0A7M7JSM2</accession>
<organism evidence="3 4">
    <name type="scientific">Varroa destructor</name>
    <name type="common">Honeybee mite</name>
    <dbReference type="NCBI Taxonomy" id="109461"/>
    <lineage>
        <taxon>Eukaryota</taxon>
        <taxon>Metazoa</taxon>
        <taxon>Ecdysozoa</taxon>
        <taxon>Arthropoda</taxon>
        <taxon>Chelicerata</taxon>
        <taxon>Arachnida</taxon>
        <taxon>Acari</taxon>
        <taxon>Parasitiformes</taxon>
        <taxon>Mesostigmata</taxon>
        <taxon>Gamasina</taxon>
        <taxon>Dermanyssoidea</taxon>
        <taxon>Varroidae</taxon>
        <taxon>Varroa</taxon>
    </lineage>
</organism>
<dbReference type="GO" id="GO:0042302">
    <property type="term" value="F:structural constituent of cuticle"/>
    <property type="evidence" value="ECO:0007669"/>
    <property type="project" value="UniProtKB-UniRule"/>
</dbReference>